<dbReference type="InParanoid" id="S8FGI6"/>
<dbReference type="CDD" id="cd06464">
    <property type="entry name" value="ACD_sHsps-like"/>
    <property type="match status" value="1"/>
</dbReference>
<dbReference type="eggNOG" id="KOG0710">
    <property type="taxonomic scope" value="Eukaryota"/>
</dbReference>
<dbReference type="InterPro" id="IPR008978">
    <property type="entry name" value="HSP20-like_chaperone"/>
</dbReference>
<protein>
    <recommendedName>
        <fullName evidence="4">SHSP domain-containing protein</fullName>
    </recommendedName>
</protein>
<feature type="domain" description="SHSP" evidence="4">
    <location>
        <begin position="43"/>
        <end position="203"/>
    </location>
</feature>
<evidence type="ECO:0000313" key="6">
    <source>
        <dbReference type="Proteomes" id="UP000015241"/>
    </source>
</evidence>
<evidence type="ECO:0000256" key="2">
    <source>
        <dbReference type="RuleBase" id="RU003616"/>
    </source>
</evidence>
<evidence type="ECO:0000256" key="3">
    <source>
        <dbReference type="SAM" id="MobiDB-lite"/>
    </source>
</evidence>
<comment type="similarity">
    <text evidence="1 2">Belongs to the small heat shock protein (HSP20) family.</text>
</comment>
<dbReference type="Pfam" id="PF00011">
    <property type="entry name" value="HSP20"/>
    <property type="match status" value="1"/>
</dbReference>
<dbReference type="SUPFAM" id="SSF49764">
    <property type="entry name" value="HSP20-like chaperones"/>
    <property type="match status" value="1"/>
</dbReference>
<evidence type="ECO:0000313" key="5">
    <source>
        <dbReference type="EMBL" id="EPT00531.1"/>
    </source>
</evidence>
<dbReference type="AlphaFoldDB" id="S8FGI6"/>
<keyword evidence="6" id="KW-1185">Reference proteome</keyword>
<feature type="compositionally biased region" description="Polar residues" evidence="3">
    <location>
        <begin position="99"/>
        <end position="117"/>
    </location>
</feature>
<dbReference type="Gene3D" id="2.60.40.790">
    <property type="match status" value="1"/>
</dbReference>
<name>S8FGI6_FOMSC</name>
<dbReference type="InterPro" id="IPR002068">
    <property type="entry name" value="A-crystallin/Hsp20_dom"/>
</dbReference>
<accession>S8FGI6</accession>
<dbReference type="HOGENOM" id="CLU_046737_7_1_1"/>
<evidence type="ECO:0000256" key="1">
    <source>
        <dbReference type="PROSITE-ProRule" id="PRU00285"/>
    </source>
</evidence>
<dbReference type="PROSITE" id="PS01031">
    <property type="entry name" value="SHSP"/>
    <property type="match status" value="1"/>
</dbReference>
<dbReference type="Proteomes" id="UP000015241">
    <property type="component" value="Unassembled WGS sequence"/>
</dbReference>
<feature type="region of interest" description="Disordered" evidence="3">
    <location>
        <begin position="190"/>
        <end position="210"/>
    </location>
</feature>
<feature type="region of interest" description="Disordered" evidence="3">
    <location>
        <begin position="98"/>
        <end position="117"/>
    </location>
</feature>
<proteinExistence type="inferred from homology"/>
<gene>
    <name evidence="5" type="ORF">FOMPIDRAFT_1023684</name>
</gene>
<evidence type="ECO:0000259" key="4">
    <source>
        <dbReference type="PROSITE" id="PS01031"/>
    </source>
</evidence>
<reference evidence="5 6" key="1">
    <citation type="journal article" date="2012" name="Science">
        <title>The Paleozoic origin of enzymatic lignin decomposition reconstructed from 31 fungal genomes.</title>
        <authorList>
            <person name="Floudas D."/>
            <person name="Binder M."/>
            <person name="Riley R."/>
            <person name="Barry K."/>
            <person name="Blanchette R.A."/>
            <person name="Henrissat B."/>
            <person name="Martinez A.T."/>
            <person name="Otillar R."/>
            <person name="Spatafora J.W."/>
            <person name="Yadav J.S."/>
            <person name="Aerts A."/>
            <person name="Benoit I."/>
            <person name="Boyd A."/>
            <person name="Carlson A."/>
            <person name="Copeland A."/>
            <person name="Coutinho P.M."/>
            <person name="de Vries R.P."/>
            <person name="Ferreira P."/>
            <person name="Findley K."/>
            <person name="Foster B."/>
            <person name="Gaskell J."/>
            <person name="Glotzer D."/>
            <person name="Gorecki P."/>
            <person name="Heitman J."/>
            <person name="Hesse C."/>
            <person name="Hori C."/>
            <person name="Igarashi K."/>
            <person name="Jurgens J.A."/>
            <person name="Kallen N."/>
            <person name="Kersten P."/>
            <person name="Kohler A."/>
            <person name="Kuees U."/>
            <person name="Kumar T.K.A."/>
            <person name="Kuo A."/>
            <person name="LaButti K."/>
            <person name="Larrondo L.F."/>
            <person name="Lindquist E."/>
            <person name="Ling A."/>
            <person name="Lombard V."/>
            <person name="Lucas S."/>
            <person name="Lundell T."/>
            <person name="Martin R."/>
            <person name="McLaughlin D.J."/>
            <person name="Morgenstern I."/>
            <person name="Morin E."/>
            <person name="Murat C."/>
            <person name="Nagy L.G."/>
            <person name="Nolan M."/>
            <person name="Ohm R.A."/>
            <person name="Patyshakuliyeva A."/>
            <person name="Rokas A."/>
            <person name="Ruiz-Duenas F.J."/>
            <person name="Sabat G."/>
            <person name="Salamov A."/>
            <person name="Samejima M."/>
            <person name="Schmutz J."/>
            <person name="Slot J.C."/>
            <person name="St John F."/>
            <person name="Stenlid J."/>
            <person name="Sun H."/>
            <person name="Sun S."/>
            <person name="Syed K."/>
            <person name="Tsang A."/>
            <person name="Wiebenga A."/>
            <person name="Young D."/>
            <person name="Pisabarro A."/>
            <person name="Eastwood D.C."/>
            <person name="Martin F."/>
            <person name="Cullen D."/>
            <person name="Grigoriev I.V."/>
            <person name="Hibbett D.S."/>
        </authorList>
    </citation>
    <scope>NUCLEOTIDE SEQUENCE</scope>
    <source>
        <strain evidence="6">FP-58527</strain>
    </source>
</reference>
<sequence>MARMQLSSDHNQERNFRVLDRILARTFVQLLRHRSRQPAAGPSTDRTLRPRMDLCDDPASSYIVATLELPGLKQEDLSVRIENEELVVQGERRFRSLAHSPSRSLAVSPNPDQNTASARNALVRTRSAEPATAEVVYPELPHGYTTQEIKYGMFERRVALPLGTQVGHVRASLVEGMLTLSWPRNPLAVPASWQEQDEPMRSTEWDGYDG</sequence>
<dbReference type="EMBL" id="KE504148">
    <property type="protein sequence ID" value="EPT00531.1"/>
    <property type="molecule type" value="Genomic_DNA"/>
</dbReference>
<dbReference type="STRING" id="743788.S8FGI6"/>
<organism evidence="5 6">
    <name type="scientific">Fomitopsis schrenkii</name>
    <name type="common">Brown rot fungus</name>
    <dbReference type="NCBI Taxonomy" id="2126942"/>
    <lineage>
        <taxon>Eukaryota</taxon>
        <taxon>Fungi</taxon>
        <taxon>Dikarya</taxon>
        <taxon>Basidiomycota</taxon>
        <taxon>Agaricomycotina</taxon>
        <taxon>Agaricomycetes</taxon>
        <taxon>Polyporales</taxon>
        <taxon>Fomitopsis</taxon>
    </lineage>
</organism>
<dbReference type="OrthoDB" id="1431247at2759"/>